<reference evidence="3" key="2">
    <citation type="journal article" date="2011" name="Microb. Ecol.">
        <title>Taxonomic and Functional Metagenomic Profiling of the Microbial Community in the Anoxic Sediment of a Sub-saline Shallow Lake (Laguna de Carrizo, Central Spain).</title>
        <authorList>
            <person name="Ferrer M."/>
            <person name="Guazzaroni M.E."/>
            <person name="Richter M."/>
            <person name="Garcia-Salamanca A."/>
            <person name="Yarza P."/>
            <person name="Suarez-Suarez A."/>
            <person name="Solano J."/>
            <person name="Alcaide M."/>
            <person name="van Dillewijn P."/>
            <person name="Molina-Henares M.A."/>
            <person name="Lopez-Cortes N."/>
            <person name="Al-Ramahi Y."/>
            <person name="Guerrero C."/>
            <person name="Acosta A."/>
            <person name="de Eugenio L.I."/>
            <person name="Martinez V."/>
            <person name="Marques S."/>
            <person name="Rojo F."/>
            <person name="Santero E."/>
            <person name="Genilloud O."/>
            <person name="Perez-Perez J."/>
            <person name="Rossello-Mora R."/>
            <person name="Ramos J.L."/>
        </authorList>
    </citation>
    <scope>NUCLEOTIDE SEQUENCE</scope>
</reference>
<dbReference type="SUPFAM" id="SSF48452">
    <property type="entry name" value="TPR-like"/>
    <property type="match status" value="1"/>
</dbReference>
<dbReference type="PANTHER" id="PTHR44227">
    <property type="match status" value="1"/>
</dbReference>
<dbReference type="Pfam" id="PF00515">
    <property type="entry name" value="TPR_1"/>
    <property type="match status" value="1"/>
</dbReference>
<dbReference type="AlphaFoldDB" id="D9PJF1"/>
<dbReference type="EMBL" id="ADZX01000514">
    <property type="protein sequence ID" value="EFK96317.1"/>
    <property type="molecule type" value="Genomic_DNA"/>
</dbReference>
<dbReference type="InterPro" id="IPR019734">
    <property type="entry name" value="TPR_rpt"/>
</dbReference>
<reference evidence="3" key="1">
    <citation type="submission" date="2010-07" db="EMBL/GenBank/DDBJ databases">
        <authorList>
            <consortium name="CONSOLIDER consortium CSD2007-00005"/>
            <person name="Guazzaroni M.-E."/>
            <person name="Richter M."/>
            <person name="Garcia-Salamanca A."/>
            <person name="Yarza P."/>
            <person name="Ferrer M."/>
        </authorList>
    </citation>
    <scope>NUCLEOTIDE SEQUENCE</scope>
</reference>
<organism evidence="3">
    <name type="scientific">sediment metagenome</name>
    <dbReference type="NCBI Taxonomy" id="749907"/>
    <lineage>
        <taxon>unclassified sequences</taxon>
        <taxon>metagenomes</taxon>
        <taxon>ecological metagenomes</taxon>
    </lineage>
</organism>
<evidence type="ECO:0000313" key="3">
    <source>
        <dbReference type="EMBL" id="EFK96317.1"/>
    </source>
</evidence>
<dbReference type="SMART" id="SM00028">
    <property type="entry name" value="TPR"/>
    <property type="match status" value="2"/>
</dbReference>
<dbReference type="InterPro" id="IPR011990">
    <property type="entry name" value="TPR-like_helical_dom_sf"/>
</dbReference>
<accession>D9PJF1</accession>
<dbReference type="InterPro" id="IPR052346">
    <property type="entry name" value="O-mannosyl-transferase_TMTC"/>
</dbReference>
<sequence>MPSLGFSIAAAWLLTIEIPSVMGTAKGRIISISILGIIAILFSVKTISRNLDWENNFTLFTHDVEISANSAKANAAAGAQWLEKAIEMKNETQRRILAGRSITYLRKALQIYPKYRVASRDIGTAHFFAGSPIDSVIFYYDKTISLERMELLVYKNITKFIYIEPDIDRRISILEHYNSIYGGVYELNYKLGNLYGRKKGDFQKAAYYFEIAVRLRPKSVEALANLGIAYLGMGQKEKARQAWQKALSIKPEDMQIQENLRKLESEVQQEKEAGTL</sequence>
<gene>
    <name evidence="3" type="ORF">LDC_1659</name>
</gene>
<comment type="caution">
    <text evidence="3">The sequence shown here is derived from an EMBL/GenBank/DDBJ whole genome shotgun (WGS) entry which is preliminary data.</text>
</comment>
<keyword evidence="2" id="KW-0802">TPR repeat</keyword>
<dbReference type="PROSITE" id="PS50293">
    <property type="entry name" value="TPR_REGION"/>
    <property type="match status" value="1"/>
</dbReference>
<dbReference type="Pfam" id="PF13181">
    <property type="entry name" value="TPR_8"/>
    <property type="match status" value="1"/>
</dbReference>
<keyword evidence="1" id="KW-0677">Repeat</keyword>
<protein>
    <submittedName>
        <fullName evidence="3">Uncharacterized protein</fullName>
    </submittedName>
</protein>
<name>D9PJF1_9ZZZZ</name>
<dbReference type="Gene3D" id="1.25.40.10">
    <property type="entry name" value="Tetratricopeptide repeat domain"/>
    <property type="match status" value="1"/>
</dbReference>
<evidence type="ECO:0000256" key="2">
    <source>
        <dbReference type="ARBA" id="ARBA00022803"/>
    </source>
</evidence>
<dbReference type="PROSITE" id="PS50005">
    <property type="entry name" value="TPR"/>
    <property type="match status" value="1"/>
</dbReference>
<proteinExistence type="predicted"/>
<evidence type="ECO:0000256" key="1">
    <source>
        <dbReference type="ARBA" id="ARBA00022737"/>
    </source>
</evidence>
<dbReference type="PANTHER" id="PTHR44227:SF3">
    <property type="entry name" value="PROTEIN O-MANNOSYL-TRANSFERASE TMTC4"/>
    <property type="match status" value="1"/>
</dbReference>